<dbReference type="FunFam" id="3.40.50.300:FF:000221">
    <property type="entry name" value="Multidrug ABC transporter ATP-binding protein"/>
    <property type="match status" value="1"/>
</dbReference>
<evidence type="ECO:0000256" key="2">
    <source>
        <dbReference type="ARBA" id="ARBA00022448"/>
    </source>
</evidence>
<comment type="similarity">
    <text evidence="10">Belongs to the ABC transporter superfamily. Siderophore-Fe(3+) uptake transporter (SIUT) (TC 3.A.1.21) family.</text>
</comment>
<feature type="domain" description="ABC transmembrane type-1" evidence="13">
    <location>
        <begin position="49"/>
        <end position="318"/>
    </location>
</feature>
<reference evidence="14" key="1">
    <citation type="journal article" date="2014" name="Int. J. Syst. Evol. Microbiol.">
        <title>Complete genome sequence of Corynebacterium casei LMG S-19264T (=DSM 44701T), isolated from a smear-ripened cheese.</title>
        <authorList>
            <consortium name="US DOE Joint Genome Institute (JGI-PGF)"/>
            <person name="Walter F."/>
            <person name="Albersmeier A."/>
            <person name="Kalinowski J."/>
            <person name="Ruckert C."/>
        </authorList>
    </citation>
    <scope>NUCLEOTIDE SEQUENCE</scope>
    <source>
        <strain evidence="14">VKM Ac-1447</strain>
    </source>
</reference>
<keyword evidence="15" id="KW-1185">Reference proteome</keyword>
<evidence type="ECO:0000256" key="8">
    <source>
        <dbReference type="ARBA" id="ARBA00022989"/>
    </source>
</evidence>
<dbReference type="PANTHER" id="PTHR24221:SF654">
    <property type="entry name" value="ATP-BINDING CASSETTE SUB-FAMILY B MEMBER 6"/>
    <property type="match status" value="1"/>
</dbReference>
<dbReference type="Pfam" id="PF00005">
    <property type="entry name" value="ABC_tran"/>
    <property type="match status" value="1"/>
</dbReference>
<dbReference type="InterPro" id="IPR003439">
    <property type="entry name" value="ABC_transporter-like_ATP-bd"/>
</dbReference>
<dbReference type="GO" id="GO:0005886">
    <property type="term" value="C:plasma membrane"/>
    <property type="evidence" value="ECO:0007669"/>
    <property type="project" value="UniProtKB-SubCell"/>
</dbReference>
<organism evidence="14 15">
    <name type="scientific">Microbacterium imperiale</name>
    <dbReference type="NCBI Taxonomy" id="33884"/>
    <lineage>
        <taxon>Bacteria</taxon>
        <taxon>Bacillati</taxon>
        <taxon>Actinomycetota</taxon>
        <taxon>Actinomycetes</taxon>
        <taxon>Micrococcales</taxon>
        <taxon>Microbacteriaceae</taxon>
        <taxon>Microbacterium</taxon>
    </lineage>
</organism>
<dbReference type="PROSITE" id="PS50929">
    <property type="entry name" value="ABC_TM1F"/>
    <property type="match status" value="1"/>
</dbReference>
<keyword evidence="9 11" id="KW-0472">Membrane</keyword>
<evidence type="ECO:0000256" key="5">
    <source>
        <dbReference type="ARBA" id="ARBA00022692"/>
    </source>
</evidence>
<evidence type="ECO:0000256" key="1">
    <source>
        <dbReference type="ARBA" id="ARBA00004429"/>
    </source>
</evidence>
<dbReference type="Proteomes" id="UP001142317">
    <property type="component" value="Unassembled WGS sequence"/>
</dbReference>
<feature type="domain" description="ABC transporter" evidence="12">
    <location>
        <begin position="351"/>
        <end position="586"/>
    </location>
</feature>
<dbReference type="InterPro" id="IPR003593">
    <property type="entry name" value="AAA+_ATPase"/>
</dbReference>
<dbReference type="Gene3D" id="3.40.50.300">
    <property type="entry name" value="P-loop containing nucleotide triphosphate hydrolases"/>
    <property type="match status" value="1"/>
</dbReference>
<dbReference type="PROSITE" id="PS00211">
    <property type="entry name" value="ABC_TRANSPORTER_1"/>
    <property type="match status" value="1"/>
</dbReference>
<keyword evidence="4" id="KW-0997">Cell inner membrane</keyword>
<dbReference type="GO" id="GO:0016887">
    <property type="term" value="F:ATP hydrolysis activity"/>
    <property type="evidence" value="ECO:0007669"/>
    <property type="project" value="InterPro"/>
</dbReference>
<evidence type="ECO:0000256" key="10">
    <source>
        <dbReference type="ARBA" id="ARBA00023455"/>
    </source>
</evidence>
<dbReference type="PROSITE" id="PS50893">
    <property type="entry name" value="ABC_TRANSPORTER_2"/>
    <property type="match status" value="1"/>
</dbReference>
<sequence length="592" mass="64556">MARKPLSHPLDLIDGAHPARSVLRLLARRPGRMALAVLAFTFKEIPLWFLPVITAAIIDIVAEGGEVNAVIGWFVLAAVLLLQNYPNHILYTRSFMTVVRDTGADLRNALAARLQSLSIGYHSRVSSSIVQTKVVRDVENVELMLQQVTHPLLSATMVMIGALSMTAVAVPQFLPVYALAVPIAIGIRYGMRNRSRQRNEVFRREVEVFSARVGEMASLIPVTRAHGLEETAVTRVSTGAEGVRRAGLHLDMLNGHVASISWVAMQLLGVGCLVLAAVFSLTGILPISPGEVVLLSTYFTLLTQGLTQLLMLIPVGARGLESVRSIAEVMQEPDLEQNEGKRRVDAVTGDIRLERASHRYAGADEDALHEIDLHVPAGRTFAFVGSSGSGKSTLLNLVLGFVRPTAGRLTIDGADVQEVDLRSVRRAVSVVPQESVLFEGTIRENIAYGLPDVSDARIEQALRDANAWDFVREQPHGWDTVVGERGARLSGGQRQRLAIARALVRDPRILLLDEATSALDPESEKLVKEALGRLMRGRTTLVVAHRLSTIRQADRIVVLERGRIVEQGTHDDLLAAGGRYAHLHATQSGLPR</sequence>
<dbReference type="SMART" id="SM00382">
    <property type="entry name" value="AAA"/>
    <property type="match status" value="1"/>
</dbReference>
<comment type="subcellular location">
    <subcellularLocation>
        <location evidence="1">Cell inner membrane</location>
        <topology evidence="1">Multi-pass membrane protein</topology>
    </subcellularLocation>
</comment>
<dbReference type="Pfam" id="PF00664">
    <property type="entry name" value="ABC_membrane"/>
    <property type="match status" value="1"/>
</dbReference>
<dbReference type="GO" id="GO:0034040">
    <property type="term" value="F:ATPase-coupled lipid transmembrane transporter activity"/>
    <property type="evidence" value="ECO:0007669"/>
    <property type="project" value="TreeGrafter"/>
</dbReference>
<dbReference type="SUPFAM" id="SSF90123">
    <property type="entry name" value="ABC transporter transmembrane region"/>
    <property type="match status" value="1"/>
</dbReference>
<feature type="transmembrane region" description="Helical" evidence="11">
    <location>
        <begin position="262"/>
        <end position="287"/>
    </location>
</feature>
<evidence type="ECO:0000256" key="3">
    <source>
        <dbReference type="ARBA" id="ARBA00022475"/>
    </source>
</evidence>
<feature type="transmembrane region" description="Helical" evidence="11">
    <location>
        <begin position="70"/>
        <end position="86"/>
    </location>
</feature>
<evidence type="ECO:0000256" key="4">
    <source>
        <dbReference type="ARBA" id="ARBA00022519"/>
    </source>
</evidence>
<dbReference type="RefSeq" id="WP_210006970.1">
    <property type="nucleotide sequence ID" value="NZ_BSEO01000014.1"/>
</dbReference>
<evidence type="ECO:0000256" key="9">
    <source>
        <dbReference type="ARBA" id="ARBA00023136"/>
    </source>
</evidence>
<evidence type="ECO:0000313" key="15">
    <source>
        <dbReference type="Proteomes" id="UP001142317"/>
    </source>
</evidence>
<evidence type="ECO:0000256" key="11">
    <source>
        <dbReference type="SAM" id="Phobius"/>
    </source>
</evidence>
<comment type="caution">
    <text evidence="14">The sequence shown here is derived from an EMBL/GenBank/DDBJ whole genome shotgun (WGS) entry which is preliminary data.</text>
</comment>
<dbReference type="InterPro" id="IPR017871">
    <property type="entry name" value="ABC_transporter-like_CS"/>
</dbReference>
<dbReference type="InterPro" id="IPR011527">
    <property type="entry name" value="ABC1_TM_dom"/>
</dbReference>
<dbReference type="CDD" id="cd07346">
    <property type="entry name" value="ABC_6TM_exporters"/>
    <property type="match status" value="1"/>
</dbReference>
<evidence type="ECO:0000256" key="7">
    <source>
        <dbReference type="ARBA" id="ARBA00022840"/>
    </source>
</evidence>
<dbReference type="GO" id="GO:0140359">
    <property type="term" value="F:ABC-type transporter activity"/>
    <property type="evidence" value="ECO:0007669"/>
    <property type="project" value="InterPro"/>
</dbReference>
<keyword evidence="2" id="KW-0813">Transport</keyword>
<protein>
    <submittedName>
        <fullName evidence="14">ABC transporter ATP-binding protein</fullName>
    </submittedName>
</protein>
<feature type="transmembrane region" description="Helical" evidence="11">
    <location>
        <begin position="152"/>
        <end position="170"/>
    </location>
</feature>
<keyword evidence="8 11" id="KW-1133">Transmembrane helix</keyword>
<dbReference type="GO" id="GO:0005524">
    <property type="term" value="F:ATP binding"/>
    <property type="evidence" value="ECO:0007669"/>
    <property type="project" value="UniProtKB-KW"/>
</dbReference>
<dbReference type="PANTHER" id="PTHR24221">
    <property type="entry name" value="ATP-BINDING CASSETTE SUB-FAMILY B"/>
    <property type="match status" value="1"/>
</dbReference>
<keyword evidence="3" id="KW-1003">Cell membrane</keyword>
<dbReference type="InterPro" id="IPR039421">
    <property type="entry name" value="Type_1_exporter"/>
</dbReference>
<reference evidence="14" key="2">
    <citation type="submission" date="2023-01" db="EMBL/GenBank/DDBJ databases">
        <authorList>
            <person name="Sun Q."/>
            <person name="Evtushenko L."/>
        </authorList>
    </citation>
    <scope>NUCLEOTIDE SEQUENCE</scope>
    <source>
        <strain evidence="14">VKM Ac-1447</strain>
    </source>
</reference>
<gene>
    <name evidence="14" type="ORF">GCM10017586_24570</name>
</gene>
<dbReference type="EMBL" id="BSEO01000014">
    <property type="protein sequence ID" value="GLJ80774.1"/>
    <property type="molecule type" value="Genomic_DNA"/>
</dbReference>
<evidence type="ECO:0000259" key="13">
    <source>
        <dbReference type="PROSITE" id="PS50929"/>
    </source>
</evidence>
<dbReference type="InterPro" id="IPR027417">
    <property type="entry name" value="P-loop_NTPase"/>
</dbReference>
<dbReference type="AlphaFoldDB" id="A0A9W6M4C3"/>
<feature type="transmembrane region" description="Helical" evidence="11">
    <location>
        <begin position="33"/>
        <end position="58"/>
    </location>
</feature>
<keyword evidence="5 11" id="KW-0812">Transmembrane</keyword>
<dbReference type="InterPro" id="IPR036640">
    <property type="entry name" value="ABC1_TM_sf"/>
</dbReference>
<accession>A0A9W6M4C3</accession>
<evidence type="ECO:0000256" key="6">
    <source>
        <dbReference type="ARBA" id="ARBA00022741"/>
    </source>
</evidence>
<evidence type="ECO:0000313" key="14">
    <source>
        <dbReference type="EMBL" id="GLJ80774.1"/>
    </source>
</evidence>
<feature type="transmembrane region" description="Helical" evidence="11">
    <location>
        <begin position="176"/>
        <end position="191"/>
    </location>
</feature>
<keyword evidence="6" id="KW-0547">Nucleotide-binding</keyword>
<dbReference type="SUPFAM" id="SSF52540">
    <property type="entry name" value="P-loop containing nucleoside triphosphate hydrolases"/>
    <property type="match status" value="1"/>
</dbReference>
<proteinExistence type="inferred from homology"/>
<evidence type="ECO:0000259" key="12">
    <source>
        <dbReference type="PROSITE" id="PS50893"/>
    </source>
</evidence>
<keyword evidence="7 14" id="KW-0067">ATP-binding</keyword>
<name>A0A9W6M4C3_9MICO</name>
<dbReference type="Gene3D" id="1.20.1560.10">
    <property type="entry name" value="ABC transporter type 1, transmembrane domain"/>
    <property type="match status" value="1"/>
</dbReference>